<dbReference type="eggNOG" id="COG0438">
    <property type="taxonomic scope" value="Bacteria"/>
</dbReference>
<accession>A0A081BY53</accession>
<feature type="domain" description="Glycosyltransferase subfamily 4-like N-terminal" evidence="2">
    <location>
        <begin position="15"/>
        <end position="185"/>
    </location>
</feature>
<dbReference type="PANTHER" id="PTHR12526:SF630">
    <property type="entry name" value="GLYCOSYLTRANSFERASE"/>
    <property type="match status" value="1"/>
</dbReference>
<dbReference type="InterPro" id="IPR001296">
    <property type="entry name" value="Glyco_trans_1"/>
</dbReference>
<keyword evidence="4" id="KW-1185">Reference proteome</keyword>
<dbReference type="PANTHER" id="PTHR12526">
    <property type="entry name" value="GLYCOSYLTRANSFERASE"/>
    <property type="match status" value="1"/>
</dbReference>
<reference evidence="3" key="1">
    <citation type="journal article" date="2015" name="PeerJ">
        <title>First genomic representation of candidate bacterial phylum KSB3 points to enhanced environmental sensing as a trigger of wastewater bulking.</title>
        <authorList>
            <person name="Sekiguchi Y."/>
            <person name="Ohashi A."/>
            <person name="Parks D.H."/>
            <person name="Yamauchi T."/>
            <person name="Tyson G.W."/>
            <person name="Hugenholtz P."/>
        </authorList>
    </citation>
    <scope>NUCLEOTIDE SEQUENCE [LARGE SCALE GENOMIC DNA]</scope>
</reference>
<feature type="domain" description="Glycosyl transferase family 1" evidence="1">
    <location>
        <begin position="194"/>
        <end position="357"/>
    </location>
</feature>
<dbReference type="EMBL" id="DF820465">
    <property type="protein sequence ID" value="GAK57258.1"/>
    <property type="molecule type" value="Genomic_DNA"/>
</dbReference>
<protein>
    <submittedName>
        <fullName evidence="3">Glycosyl transferase, group 1</fullName>
    </submittedName>
</protein>
<dbReference type="InterPro" id="IPR028098">
    <property type="entry name" value="Glyco_trans_4-like_N"/>
</dbReference>
<dbReference type="Gene3D" id="3.40.50.2000">
    <property type="entry name" value="Glycogen Phosphorylase B"/>
    <property type="match status" value="2"/>
</dbReference>
<evidence type="ECO:0000313" key="4">
    <source>
        <dbReference type="Proteomes" id="UP000030661"/>
    </source>
</evidence>
<dbReference type="GO" id="GO:0016757">
    <property type="term" value="F:glycosyltransferase activity"/>
    <property type="evidence" value="ECO:0007669"/>
    <property type="project" value="InterPro"/>
</dbReference>
<dbReference type="SUPFAM" id="SSF53756">
    <property type="entry name" value="UDP-Glycosyltransferase/glycogen phosphorylase"/>
    <property type="match status" value="1"/>
</dbReference>
<keyword evidence="3" id="KW-0808">Transferase</keyword>
<evidence type="ECO:0000259" key="2">
    <source>
        <dbReference type="Pfam" id="PF13439"/>
    </source>
</evidence>
<dbReference type="Pfam" id="PF00534">
    <property type="entry name" value="Glycos_transf_1"/>
    <property type="match status" value="1"/>
</dbReference>
<dbReference type="Pfam" id="PF13439">
    <property type="entry name" value="Glyco_transf_4"/>
    <property type="match status" value="1"/>
</dbReference>
<dbReference type="Proteomes" id="UP000030661">
    <property type="component" value="Unassembled WGS sequence"/>
</dbReference>
<dbReference type="STRING" id="1499967.U27_04223"/>
<evidence type="ECO:0000259" key="1">
    <source>
        <dbReference type="Pfam" id="PF00534"/>
    </source>
</evidence>
<sequence>MGKIKIVYILGALDIGGTEKQFLETLRRLDQERFQMAVIAFHCQGKVRDAIEAMGVPFTCLNFSGLPGKYHPISYVMLYRLFRDLIHYLKQERPHIVHSYSFWPNVYGCLAARIAGVPAIITGRRTVTEHLDLKFWPFWLQNFCNVWATTIVTNSYAAKQACLRQEKWIRAEKIRLIYNGIDVDRDEITSNSAEKKRYWNIPEDAPVVGIIGTLQPCKGHKNFLYAAAQILQNFPRTFFFIIGRDIRLQGELESLAHVLGIEQSVIFTGECDNLPEFFSVMDILVSSSLFEGISNALLEGMAARKPIVATRIGGTLELVLHGETGLLVPPNNPEQLAHAIQQLLSDPDLRIRLGKAGHLRASTCFHIDRLMQQTEELYLSVVTVSSSTS</sequence>
<evidence type="ECO:0000313" key="3">
    <source>
        <dbReference type="EMBL" id="GAK57258.1"/>
    </source>
</evidence>
<proteinExistence type="predicted"/>
<dbReference type="AlphaFoldDB" id="A0A081BY53"/>
<name>A0A081BY53_VECG1</name>
<gene>
    <name evidence="3" type="ORF">U27_04223</name>
</gene>
<dbReference type="HOGENOM" id="CLU_009583_0_3_0"/>
<organism evidence="3">
    <name type="scientific">Vecturithrix granuli</name>
    <dbReference type="NCBI Taxonomy" id="1499967"/>
    <lineage>
        <taxon>Bacteria</taxon>
        <taxon>Candidatus Moduliflexota</taxon>
        <taxon>Candidatus Vecturitrichia</taxon>
        <taxon>Candidatus Vecturitrichales</taxon>
        <taxon>Candidatus Vecturitrichaceae</taxon>
        <taxon>Candidatus Vecturithrix</taxon>
    </lineage>
</organism>